<protein>
    <submittedName>
        <fullName evidence="3">Translation initiation factor IF-2</fullName>
    </submittedName>
</protein>
<feature type="region of interest" description="Disordered" evidence="1">
    <location>
        <begin position="230"/>
        <end position="250"/>
    </location>
</feature>
<feature type="compositionally biased region" description="Polar residues" evidence="1">
    <location>
        <begin position="236"/>
        <end position="250"/>
    </location>
</feature>
<gene>
    <name evidence="3" type="ORF">BTJ39_22220</name>
</gene>
<dbReference type="STRING" id="1926881.BTJ39_22220"/>
<sequence length="250" mass="26145">MPVSPQSLAGGEQQTSKSLSDSIFSMLRVSMPGVIQSFDPDACTCIVQPALNGQAADDLGNLKSVNLPLLTDVPVIFPRGGGCTITFPVKAGDECLLVFSDRCIDFWWQNGGVQEPVDPRQHDLSDAFALVGPQSQAKKISNISTTTLQMRTDDGAAYIEIDPNSHAINFVAPGGVNVTTPLANFSQAVTVNGLLTWVSGMVGSISGGVAAKITGAIEFIGSLKSNGKDISDQHTHGQVQSGNDNSGTVN</sequence>
<dbReference type="Gene3D" id="2.40.50.230">
    <property type="entry name" value="Gp5 N-terminal domain"/>
    <property type="match status" value="1"/>
</dbReference>
<evidence type="ECO:0000259" key="2">
    <source>
        <dbReference type="Pfam" id="PF18352"/>
    </source>
</evidence>
<dbReference type="Proteomes" id="UP000190667">
    <property type="component" value="Unassembled WGS sequence"/>
</dbReference>
<evidence type="ECO:0000256" key="1">
    <source>
        <dbReference type="SAM" id="MobiDB-lite"/>
    </source>
</evidence>
<dbReference type="RefSeq" id="WP_078004868.1">
    <property type="nucleotide sequence ID" value="NZ_MRUL01000028.1"/>
</dbReference>
<dbReference type="InterPro" id="IPR041599">
    <property type="entry name" value="Gp138_N"/>
</dbReference>
<reference evidence="3 4" key="1">
    <citation type="submission" date="2016-12" db="EMBL/GenBank/DDBJ databases">
        <title>Izhakiella australiana sp. nov. of genus Izhakiella isolated from Australian desert.</title>
        <authorList>
            <person name="Ji M."/>
        </authorList>
    </citation>
    <scope>NUCLEOTIDE SEQUENCE [LARGE SCALE GENOMIC DNA]</scope>
    <source>
        <strain evidence="3 4">D4N98</strain>
    </source>
</reference>
<comment type="caution">
    <text evidence="3">The sequence shown here is derived from an EMBL/GenBank/DDBJ whole genome shotgun (WGS) entry which is preliminary data.</text>
</comment>
<dbReference type="EMBL" id="MRUL01000028">
    <property type="protein sequence ID" value="OON35595.1"/>
    <property type="molecule type" value="Genomic_DNA"/>
</dbReference>
<dbReference type="GO" id="GO:0003743">
    <property type="term" value="F:translation initiation factor activity"/>
    <property type="evidence" value="ECO:0007669"/>
    <property type="project" value="UniProtKB-KW"/>
</dbReference>
<organism evidence="3 4">
    <name type="scientific">Izhakiella australiensis</name>
    <dbReference type="NCBI Taxonomy" id="1926881"/>
    <lineage>
        <taxon>Bacteria</taxon>
        <taxon>Pseudomonadati</taxon>
        <taxon>Pseudomonadota</taxon>
        <taxon>Gammaproteobacteria</taxon>
        <taxon>Enterobacterales</taxon>
        <taxon>Erwiniaceae</taxon>
        <taxon>Izhakiella</taxon>
    </lineage>
</organism>
<keyword evidence="4" id="KW-1185">Reference proteome</keyword>
<proteinExistence type="predicted"/>
<feature type="domain" description="Phage protein Gp138 N-terminal" evidence="2">
    <location>
        <begin position="31"/>
        <end position="132"/>
    </location>
</feature>
<dbReference type="AlphaFoldDB" id="A0A1S8Y9L4"/>
<name>A0A1S8Y9L4_9GAMM</name>
<keyword evidence="3" id="KW-0396">Initiation factor</keyword>
<keyword evidence="3" id="KW-0648">Protein biosynthesis</keyword>
<evidence type="ECO:0000313" key="3">
    <source>
        <dbReference type="EMBL" id="OON35595.1"/>
    </source>
</evidence>
<dbReference type="InterPro" id="IPR037026">
    <property type="entry name" value="Vgr_OB-fold_dom_sf"/>
</dbReference>
<accession>A0A1S8Y9L4</accession>
<evidence type="ECO:0000313" key="4">
    <source>
        <dbReference type="Proteomes" id="UP000190667"/>
    </source>
</evidence>
<dbReference type="OrthoDB" id="1903830at2"/>
<dbReference type="Pfam" id="PF18352">
    <property type="entry name" value="Gp138_N"/>
    <property type="match status" value="1"/>
</dbReference>